<gene>
    <name evidence="1" type="ORF">OSB04_013163</name>
    <name evidence="2" type="ORF">OSB04_013164</name>
</gene>
<evidence type="ECO:0000313" key="2">
    <source>
        <dbReference type="EMBL" id="KAJ9558550.1"/>
    </source>
</evidence>
<accession>A0AA38TPG0</accession>
<sequence length="90" mass="10237">MSRLREGRCTDVEVLKLEIREDVVTARCTDFIRCTRRLPKVCTWAKARKHVLHGGSSYLAYVIDSRVGINKKTEADVPVVSECPDVYPDN</sequence>
<reference evidence="2" key="1">
    <citation type="submission" date="2023-03" db="EMBL/GenBank/DDBJ databases">
        <title>Chromosome-scale reference genome and RAD-based genetic map of yellow starthistle (Centaurea solstitialis) reveal putative structural variation and QTLs associated with invader traits.</title>
        <authorList>
            <person name="Reatini B."/>
            <person name="Cang F.A."/>
            <person name="Jiang Q."/>
            <person name="Mckibben M.T.W."/>
            <person name="Barker M.S."/>
            <person name="Rieseberg L.H."/>
            <person name="Dlugosch K.M."/>
        </authorList>
    </citation>
    <scope>NUCLEOTIDE SEQUENCE</scope>
    <source>
        <strain evidence="2">CAN-66</strain>
        <tissue evidence="2">Leaf</tissue>
    </source>
</reference>
<organism evidence="2 3">
    <name type="scientific">Centaurea solstitialis</name>
    <name type="common">yellow star-thistle</name>
    <dbReference type="NCBI Taxonomy" id="347529"/>
    <lineage>
        <taxon>Eukaryota</taxon>
        <taxon>Viridiplantae</taxon>
        <taxon>Streptophyta</taxon>
        <taxon>Embryophyta</taxon>
        <taxon>Tracheophyta</taxon>
        <taxon>Spermatophyta</taxon>
        <taxon>Magnoliopsida</taxon>
        <taxon>eudicotyledons</taxon>
        <taxon>Gunneridae</taxon>
        <taxon>Pentapetalae</taxon>
        <taxon>asterids</taxon>
        <taxon>campanulids</taxon>
        <taxon>Asterales</taxon>
        <taxon>Asteraceae</taxon>
        <taxon>Carduoideae</taxon>
        <taxon>Cardueae</taxon>
        <taxon>Centaureinae</taxon>
        <taxon>Centaurea</taxon>
    </lineage>
</organism>
<dbReference type="AlphaFoldDB" id="A0AA38TPG0"/>
<proteinExistence type="predicted"/>
<keyword evidence="3" id="KW-1185">Reference proteome</keyword>
<evidence type="ECO:0000313" key="3">
    <source>
        <dbReference type="Proteomes" id="UP001172457"/>
    </source>
</evidence>
<comment type="caution">
    <text evidence="2">The sequence shown here is derived from an EMBL/GenBank/DDBJ whole genome shotgun (WGS) entry which is preliminary data.</text>
</comment>
<protein>
    <submittedName>
        <fullName evidence="2">Uncharacterized protein</fullName>
    </submittedName>
</protein>
<name>A0AA38TPG0_9ASTR</name>
<dbReference type="EMBL" id="JARYMX010000003">
    <property type="protein sequence ID" value="KAJ9558549.1"/>
    <property type="molecule type" value="Genomic_DNA"/>
</dbReference>
<evidence type="ECO:0000313" key="1">
    <source>
        <dbReference type="EMBL" id="KAJ9558549.1"/>
    </source>
</evidence>
<dbReference type="Proteomes" id="UP001172457">
    <property type="component" value="Chromosome 3"/>
</dbReference>
<dbReference type="EMBL" id="JARYMX010000003">
    <property type="protein sequence ID" value="KAJ9558550.1"/>
    <property type="molecule type" value="Genomic_DNA"/>
</dbReference>